<dbReference type="Pfam" id="PF00501">
    <property type="entry name" value="AMP-binding"/>
    <property type="match status" value="1"/>
</dbReference>
<proteinExistence type="predicted"/>
<dbReference type="EMBL" id="JAINDJ010000005">
    <property type="protein sequence ID" value="KAG9447207.1"/>
    <property type="molecule type" value="Genomic_DNA"/>
</dbReference>
<name>A0AAV7EI21_ARIFI</name>
<dbReference type="GO" id="GO:0016405">
    <property type="term" value="F:CoA-ligase activity"/>
    <property type="evidence" value="ECO:0007669"/>
    <property type="project" value="TreeGrafter"/>
</dbReference>
<organism evidence="4 5">
    <name type="scientific">Aristolochia fimbriata</name>
    <name type="common">White veined hardy Dutchman's pipe vine</name>
    <dbReference type="NCBI Taxonomy" id="158543"/>
    <lineage>
        <taxon>Eukaryota</taxon>
        <taxon>Viridiplantae</taxon>
        <taxon>Streptophyta</taxon>
        <taxon>Embryophyta</taxon>
        <taxon>Tracheophyta</taxon>
        <taxon>Spermatophyta</taxon>
        <taxon>Magnoliopsida</taxon>
        <taxon>Magnoliidae</taxon>
        <taxon>Piperales</taxon>
        <taxon>Aristolochiaceae</taxon>
        <taxon>Aristolochia</taxon>
    </lineage>
</organism>
<dbReference type="InterPro" id="IPR000873">
    <property type="entry name" value="AMP-dep_synth/lig_dom"/>
</dbReference>
<dbReference type="Gene3D" id="3.40.50.12780">
    <property type="entry name" value="N-terminal domain of ligase-like"/>
    <property type="match status" value="1"/>
</dbReference>
<dbReference type="PANTHER" id="PTHR24096:SF251">
    <property type="entry name" value="4-COUMARATE--COA LIGASE-LIKE 9"/>
    <property type="match status" value="1"/>
</dbReference>
<dbReference type="InterPro" id="IPR045851">
    <property type="entry name" value="AMP-bd_C_sf"/>
</dbReference>
<dbReference type="Proteomes" id="UP000825729">
    <property type="component" value="Unassembled WGS sequence"/>
</dbReference>
<dbReference type="SUPFAM" id="SSF56801">
    <property type="entry name" value="Acetyl-CoA synthetase-like"/>
    <property type="match status" value="1"/>
</dbReference>
<evidence type="ECO:0000313" key="4">
    <source>
        <dbReference type="EMBL" id="KAG9447207.1"/>
    </source>
</evidence>
<keyword evidence="1" id="KW-0436">Ligase</keyword>
<dbReference type="InterPro" id="IPR042099">
    <property type="entry name" value="ANL_N_sf"/>
</dbReference>
<evidence type="ECO:0000256" key="1">
    <source>
        <dbReference type="ARBA" id="ARBA00022598"/>
    </source>
</evidence>
<evidence type="ECO:0000256" key="2">
    <source>
        <dbReference type="SAM" id="MobiDB-lite"/>
    </source>
</evidence>
<dbReference type="AlphaFoldDB" id="A0AAV7EI21"/>
<dbReference type="Gene3D" id="3.30.300.30">
    <property type="match status" value="1"/>
</dbReference>
<sequence length="453" mass="48949">MAIEGGDEPIIRVDLRQPQTARDPASPGPSSLRRRPRPLPLQIRRRIRRRRLLTTPGPVPAPASPSSSFELPVLYFSLLSLGVAVSPSTAPEISRQVRLVKPAVAFAVILLDSPEFAAMTRDGGNSLPVADVPQSLPAAVLYSSGITGRVKGVELTHRNLIAMLTVYGGIKGAVTSPAVHLVTVPLFHAYGFGVWLCAVAKGDTLVLMSRFDMGKALSAVERFKVTQFPAAPPVVSALARDSTVELYDLTSLELVTSSGAPLPTDAMRRFVSRFPHVLLSQGLGMTENPLAICMAVEPEECQRLGPVGRLSSNHEAKIVDPDSGEALPPGRRGELWIRSPAVMKGYIGDQAATAKALGKDGWLRTGDLCYFDDEGFLFVVDRLKELIKYKGYQVAPAELEDLLLTHREIVDAAVIQYFNFFLFPSLQLPTSPPDLSLALSLSLSLSKIIANNS</sequence>
<protein>
    <recommendedName>
        <fullName evidence="3">AMP-dependent synthetase/ligase domain-containing protein</fullName>
    </recommendedName>
</protein>
<evidence type="ECO:0000259" key="3">
    <source>
        <dbReference type="Pfam" id="PF00501"/>
    </source>
</evidence>
<accession>A0AAV7EI21</accession>
<reference evidence="4 5" key="1">
    <citation type="submission" date="2021-07" db="EMBL/GenBank/DDBJ databases">
        <title>The Aristolochia fimbriata genome: insights into angiosperm evolution, floral development and chemical biosynthesis.</title>
        <authorList>
            <person name="Jiao Y."/>
        </authorList>
    </citation>
    <scope>NUCLEOTIDE SEQUENCE [LARGE SCALE GENOMIC DNA]</scope>
    <source>
        <strain evidence="4">IBCAS-2021</strain>
        <tissue evidence="4">Leaf</tissue>
    </source>
</reference>
<feature type="region of interest" description="Disordered" evidence="2">
    <location>
        <begin position="1"/>
        <end position="40"/>
    </location>
</feature>
<gene>
    <name evidence="4" type="ORF">H6P81_013335</name>
</gene>
<dbReference type="PANTHER" id="PTHR24096">
    <property type="entry name" value="LONG-CHAIN-FATTY-ACID--COA LIGASE"/>
    <property type="match status" value="1"/>
</dbReference>
<keyword evidence="5" id="KW-1185">Reference proteome</keyword>
<comment type="caution">
    <text evidence="4">The sequence shown here is derived from an EMBL/GenBank/DDBJ whole genome shotgun (WGS) entry which is preliminary data.</text>
</comment>
<feature type="domain" description="AMP-dependent synthetase/ligase" evidence="3">
    <location>
        <begin position="126"/>
        <end position="346"/>
    </location>
</feature>
<evidence type="ECO:0000313" key="5">
    <source>
        <dbReference type="Proteomes" id="UP000825729"/>
    </source>
</evidence>